<evidence type="ECO:0000313" key="3">
    <source>
        <dbReference type="Proteomes" id="UP001157353"/>
    </source>
</evidence>
<dbReference type="Proteomes" id="UP001157353">
    <property type="component" value="Unassembled WGS sequence"/>
</dbReference>
<protein>
    <recommendedName>
        <fullName evidence="4">DUF3316 domain-containing protein</fullName>
    </recommendedName>
</protein>
<dbReference type="InterPro" id="IPR016879">
    <property type="entry name" value="UCP028299"/>
</dbReference>
<dbReference type="EMBL" id="BSPQ01000010">
    <property type="protein sequence ID" value="GLS91182.1"/>
    <property type="molecule type" value="Genomic_DNA"/>
</dbReference>
<keyword evidence="1" id="KW-0732">Signal</keyword>
<proteinExistence type="predicted"/>
<comment type="caution">
    <text evidence="2">The sequence shown here is derived from an EMBL/GenBank/DDBJ whole genome shotgun (WGS) entry which is preliminary data.</text>
</comment>
<evidence type="ECO:0000256" key="1">
    <source>
        <dbReference type="SAM" id="SignalP"/>
    </source>
</evidence>
<keyword evidence="3" id="KW-1185">Reference proteome</keyword>
<dbReference type="RefSeq" id="WP_284204307.1">
    <property type="nucleotide sequence ID" value="NZ_BSPQ01000010.1"/>
</dbReference>
<organism evidence="2 3">
    <name type="scientific">Psychromonas marina</name>
    <dbReference type="NCBI Taxonomy" id="88364"/>
    <lineage>
        <taxon>Bacteria</taxon>
        <taxon>Pseudomonadati</taxon>
        <taxon>Pseudomonadota</taxon>
        <taxon>Gammaproteobacteria</taxon>
        <taxon>Alteromonadales</taxon>
        <taxon>Psychromonadaceae</taxon>
        <taxon>Psychromonas</taxon>
    </lineage>
</organism>
<reference evidence="3" key="1">
    <citation type="journal article" date="2019" name="Int. J. Syst. Evol. Microbiol.">
        <title>The Global Catalogue of Microorganisms (GCM) 10K type strain sequencing project: providing services to taxonomists for standard genome sequencing and annotation.</title>
        <authorList>
            <consortium name="The Broad Institute Genomics Platform"/>
            <consortium name="The Broad Institute Genome Sequencing Center for Infectious Disease"/>
            <person name="Wu L."/>
            <person name="Ma J."/>
        </authorList>
    </citation>
    <scope>NUCLEOTIDE SEQUENCE [LARGE SCALE GENOMIC DNA]</scope>
    <source>
        <strain evidence="3">NBRC 103166</strain>
    </source>
</reference>
<feature type="chain" id="PRO_5046259998" description="DUF3316 domain-containing protein" evidence="1">
    <location>
        <begin position="23"/>
        <end position="118"/>
    </location>
</feature>
<gene>
    <name evidence="2" type="ORF">GCM10007916_22510</name>
</gene>
<dbReference type="Pfam" id="PF11777">
    <property type="entry name" value="DUF3316"/>
    <property type="match status" value="1"/>
</dbReference>
<evidence type="ECO:0008006" key="4">
    <source>
        <dbReference type="Google" id="ProtNLM"/>
    </source>
</evidence>
<name>A0ABQ6E1H3_9GAMM</name>
<feature type="signal peptide" evidence="1">
    <location>
        <begin position="1"/>
        <end position="22"/>
    </location>
</feature>
<evidence type="ECO:0000313" key="2">
    <source>
        <dbReference type="EMBL" id="GLS91182.1"/>
    </source>
</evidence>
<sequence length="118" mass="12769">MKLIKKSLIASAMVILSTQAFAVNHFHHHANETYFQDEVVTTVAADTKAAAYELGLNKLTDLKVATPSQLEKDLGGISMQTAGVYIEDGSYITVAEKMGADGQMLYTGVVHLSITYSE</sequence>
<accession>A0ABQ6E1H3</accession>
<dbReference type="PIRSF" id="PIRSF028299">
    <property type="entry name" value="UCP028299"/>
    <property type="match status" value="1"/>
</dbReference>